<keyword evidence="3" id="KW-1185">Reference proteome</keyword>
<proteinExistence type="predicted"/>
<accession>A0A0D8XZE7</accession>
<dbReference type="InterPro" id="IPR036873">
    <property type="entry name" value="Rhodanese-like_dom_sf"/>
</dbReference>
<dbReference type="SUPFAM" id="SSF52821">
    <property type="entry name" value="Rhodanese/Cell cycle control phosphatase"/>
    <property type="match status" value="1"/>
</dbReference>
<feature type="domain" description="Rhodanese" evidence="1">
    <location>
        <begin position="30"/>
        <end position="120"/>
    </location>
</feature>
<dbReference type="PROSITE" id="PS50206">
    <property type="entry name" value="RHODANESE_3"/>
    <property type="match status" value="1"/>
</dbReference>
<gene>
    <name evidence="2" type="ORF">DICVIV_04672</name>
</gene>
<dbReference type="Gene3D" id="3.40.250.10">
    <property type="entry name" value="Rhodanese-like domain"/>
    <property type="match status" value="1"/>
</dbReference>
<dbReference type="Proteomes" id="UP000053766">
    <property type="component" value="Unassembled WGS sequence"/>
</dbReference>
<dbReference type="CDD" id="cd00158">
    <property type="entry name" value="RHOD"/>
    <property type="match status" value="1"/>
</dbReference>
<dbReference type="OrthoDB" id="70250at2759"/>
<dbReference type="Pfam" id="PF00581">
    <property type="entry name" value="Rhodanese"/>
    <property type="match status" value="1"/>
</dbReference>
<name>A0A0D8XZE7_DICVI</name>
<reference evidence="2 3" key="1">
    <citation type="submission" date="2013-11" db="EMBL/GenBank/DDBJ databases">
        <title>Draft genome of the bovine lungworm Dictyocaulus viviparus.</title>
        <authorList>
            <person name="Mitreva M."/>
        </authorList>
    </citation>
    <scope>NUCLEOTIDE SEQUENCE [LARGE SCALE GENOMIC DNA]</scope>
    <source>
        <strain evidence="2 3">HannoverDv2000</strain>
    </source>
</reference>
<reference evidence="3" key="2">
    <citation type="journal article" date="2016" name="Sci. Rep.">
        <title>Dictyocaulus viviparus genome, variome and transcriptome elucidate lungworm biology and support future intervention.</title>
        <authorList>
            <person name="McNulty S.N."/>
            <person name="Strube C."/>
            <person name="Rosa B.A."/>
            <person name="Martin J.C."/>
            <person name="Tyagi R."/>
            <person name="Choi Y.J."/>
            <person name="Wang Q."/>
            <person name="Hallsworth Pepin K."/>
            <person name="Zhang X."/>
            <person name="Ozersky P."/>
            <person name="Wilson R.K."/>
            <person name="Sternberg P.W."/>
            <person name="Gasser R.B."/>
            <person name="Mitreva M."/>
        </authorList>
    </citation>
    <scope>NUCLEOTIDE SEQUENCE [LARGE SCALE GENOMIC DNA]</scope>
    <source>
        <strain evidence="3">HannoverDv2000</strain>
    </source>
</reference>
<protein>
    <recommendedName>
        <fullName evidence="1">Rhodanese domain-containing protein</fullName>
    </recommendedName>
</protein>
<dbReference type="EMBL" id="KN716242">
    <property type="protein sequence ID" value="KJH49232.1"/>
    <property type="molecule type" value="Genomic_DNA"/>
</dbReference>
<dbReference type="InterPro" id="IPR001763">
    <property type="entry name" value="Rhodanese-like_dom"/>
</dbReference>
<sequence length="179" mass="20446">MLLPGDNFQSIDIHKFVRFLIYRANGRATPLEDFIIVDVNDHAQYVKEHIITAEHFNRFTLSRNHFETPLLATARLQKRTLVIYGQSANMVTSTLHQRDYKAVYLSGSIPFFTTFYPKGLTTKTGDTIDIAALQESLQKKIDSDRGGRLWKSTSASRLHNVNAKNNISVSAKKHKIPWK</sequence>
<evidence type="ECO:0000313" key="3">
    <source>
        <dbReference type="Proteomes" id="UP000053766"/>
    </source>
</evidence>
<dbReference type="SMART" id="SM00450">
    <property type="entry name" value="RHOD"/>
    <property type="match status" value="1"/>
</dbReference>
<evidence type="ECO:0000313" key="2">
    <source>
        <dbReference type="EMBL" id="KJH49232.1"/>
    </source>
</evidence>
<organism evidence="2 3">
    <name type="scientific">Dictyocaulus viviparus</name>
    <name type="common">Bovine lungworm</name>
    <dbReference type="NCBI Taxonomy" id="29172"/>
    <lineage>
        <taxon>Eukaryota</taxon>
        <taxon>Metazoa</taxon>
        <taxon>Ecdysozoa</taxon>
        <taxon>Nematoda</taxon>
        <taxon>Chromadorea</taxon>
        <taxon>Rhabditida</taxon>
        <taxon>Rhabditina</taxon>
        <taxon>Rhabditomorpha</taxon>
        <taxon>Strongyloidea</taxon>
        <taxon>Metastrongylidae</taxon>
        <taxon>Dictyocaulus</taxon>
    </lineage>
</organism>
<evidence type="ECO:0000259" key="1">
    <source>
        <dbReference type="PROSITE" id="PS50206"/>
    </source>
</evidence>
<dbReference type="AlphaFoldDB" id="A0A0D8XZE7"/>